<dbReference type="PATRIC" id="fig|261654.4.peg.93"/>
<dbReference type="STRING" id="261654.GA0070611_0096"/>
<name>A0A1A8YZW5_9ACTN</name>
<protein>
    <submittedName>
        <fullName evidence="2">Uncharacterized protein</fullName>
    </submittedName>
</protein>
<sequence>MRIGNTEIRPAGGGLGCLLMILFSIVASVVLTVLLNLIL</sequence>
<keyword evidence="1" id="KW-1133">Transmembrane helix</keyword>
<accession>A0A1A8YZW5</accession>
<gene>
    <name evidence="2" type="ORF">GA0070611_0096</name>
</gene>
<feature type="transmembrane region" description="Helical" evidence="1">
    <location>
        <begin position="12"/>
        <end position="38"/>
    </location>
</feature>
<evidence type="ECO:0000313" key="2">
    <source>
        <dbReference type="EMBL" id="SBT37126.1"/>
    </source>
</evidence>
<reference evidence="3" key="1">
    <citation type="submission" date="2016-06" db="EMBL/GenBank/DDBJ databases">
        <authorList>
            <person name="Varghese N."/>
            <person name="Submissions Spin"/>
        </authorList>
    </citation>
    <scope>NUCLEOTIDE SEQUENCE [LARGE SCALE GENOMIC DNA]</scope>
    <source>
        <strain evidence="3">DSM 44815</strain>
    </source>
</reference>
<organism evidence="2 3">
    <name type="scientific">Micromonospora auratinigra</name>
    <dbReference type="NCBI Taxonomy" id="261654"/>
    <lineage>
        <taxon>Bacteria</taxon>
        <taxon>Bacillati</taxon>
        <taxon>Actinomycetota</taxon>
        <taxon>Actinomycetes</taxon>
        <taxon>Micromonosporales</taxon>
        <taxon>Micromonosporaceae</taxon>
        <taxon>Micromonospora</taxon>
    </lineage>
</organism>
<dbReference type="EMBL" id="LT594323">
    <property type="protein sequence ID" value="SBT37126.1"/>
    <property type="molecule type" value="Genomic_DNA"/>
</dbReference>
<proteinExistence type="predicted"/>
<keyword evidence="1" id="KW-0472">Membrane</keyword>
<dbReference type="AlphaFoldDB" id="A0A1A8YZW5"/>
<dbReference type="Proteomes" id="UP000199385">
    <property type="component" value="Chromosome I"/>
</dbReference>
<keyword evidence="3" id="KW-1185">Reference proteome</keyword>
<keyword evidence="1" id="KW-0812">Transmembrane</keyword>
<evidence type="ECO:0000313" key="3">
    <source>
        <dbReference type="Proteomes" id="UP000199385"/>
    </source>
</evidence>
<evidence type="ECO:0000256" key="1">
    <source>
        <dbReference type="SAM" id="Phobius"/>
    </source>
</evidence>